<dbReference type="AlphaFoldDB" id="A0AAV4TMC1"/>
<reference evidence="1 2" key="1">
    <citation type="submission" date="2021-06" db="EMBL/GenBank/DDBJ databases">
        <title>Caerostris extrusa draft genome.</title>
        <authorList>
            <person name="Kono N."/>
            <person name="Arakawa K."/>
        </authorList>
    </citation>
    <scope>NUCLEOTIDE SEQUENCE [LARGE SCALE GENOMIC DNA]</scope>
</reference>
<dbReference type="EMBL" id="BPLR01011446">
    <property type="protein sequence ID" value="GIY46601.1"/>
    <property type="molecule type" value="Genomic_DNA"/>
</dbReference>
<evidence type="ECO:0000313" key="1">
    <source>
        <dbReference type="EMBL" id="GIY46601.1"/>
    </source>
</evidence>
<feature type="non-terminal residue" evidence="1">
    <location>
        <position position="47"/>
    </location>
</feature>
<dbReference type="Proteomes" id="UP001054945">
    <property type="component" value="Unassembled WGS sequence"/>
</dbReference>
<proteinExistence type="predicted"/>
<comment type="caution">
    <text evidence="1">The sequence shown here is derived from an EMBL/GenBank/DDBJ whole genome shotgun (WGS) entry which is preliminary data.</text>
</comment>
<sequence>MTAIANPLGHNVKNAICNVAETWKFWFLKQKVRLDFSKLHQVNYLVV</sequence>
<name>A0AAV4TMC1_CAEEX</name>
<keyword evidence="2" id="KW-1185">Reference proteome</keyword>
<gene>
    <name evidence="1" type="ORF">CEXT_154051</name>
</gene>
<protein>
    <submittedName>
        <fullName evidence="1">Uncharacterized protein</fullName>
    </submittedName>
</protein>
<evidence type="ECO:0000313" key="2">
    <source>
        <dbReference type="Proteomes" id="UP001054945"/>
    </source>
</evidence>
<organism evidence="1 2">
    <name type="scientific">Caerostris extrusa</name>
    <name type="common">Bark spider</name>
    <name type="synonym">Caerostris bankana</name>
    <dbReference type="NCBI Taxonomy" id="172846"/>
    <lineage>
        <taxon>Eukaryota</taxon>
        <taxon>Metazoa</taxon>
        <taxon>Ecdysozoa</taxon>
        <taxon>Arthropoda</taxon>
        <taxon>Chelicerata</taxon>
        <taxon>Arachnida</taxon>
        <taxon>Araneae</taxon>
        <taxon>Araneomorphae</taxon>
        <taxon>Entelegynae</taxon>
        <taxon>Araneoidea</taxon>
        <taxon>Araneidae</taxon>
        <taxon>Caerostris</taxon>
    </lineage>
</organism>
<accession>A0AAV4TMC1</accession>